<dbReference type="SMART" id="SM00855">
    <property type="entry name" value="PGAM"/>
    <property type="match status" value="1"/>
</dbReference>
<proteinExistence type="predicted"/>
<organism evidence="1 2">
    <name type="scientific">Thalassospira profundimaris</name>
    <dbReference type="NCBI Taxonomy" id="502049"/>
    <lineage>
        <taxon>Bacteria</taxon>
        <taxon>Pseudomonadati</taxon>
        <taxon>Pseudomonadota</taxon>
        <taxon>Alphaproteobacteria</taxon>
        <taxon>Rhodospirillales</taxon>
        <taxon>Thalassospiraceae</taxon>
        <taxon>Thalassospira</taxon>
    </lineage>
</organism>
<accession>A0A367XJM5</accession>
<dbReference type="RefSeq" id="WP_181847304.1">
    <property type="nucleotide sequence ID" value="NZ_JPWH01000001.1"/>
</dbReference>
<protein>
    <recommendedName>
        <fullName evidence="3">Phosphoglycerate mutase</fullName>
    </recommendedName>
</protein>
<reference evidence="1 2" key="1">
    <citation type="submission" date="2014-07" db="EMBL/GenBank/DDBJ databases">
        <title>Draft genome sequence of Thalassospira profundimaris S25-3-2.</title>
        <authorList>
            <person name="Lai Q."/>
            <person name="Shao Z."/>
        </authorList>
    </citation>
    <scope>NUCLEOTIDE SEQUENCE [LARGE SCALE GENOMIC DNA]</scope>
    <source>
        <strain evidence="1 2">S25-3-2</strain>
    </source>
</reference>
<dbReference type="Pfam" id="PF00300">
    <property type="entry name" value="His_Phos_1"/>
    <property type="match status" value="1"/>
</dbReference>
<dbReference type="SUPFAM" id="SSF53254">
    <property type="entry name" value="Phosphoglycerate mutase-like"/>
    <property type="match status" value="1"/>
</dbReference>
<dbReference type="Gene3D" id="3.40.50.1240">
    <property type="entry name" value="Phosphoglycerate mutase-like"/>
    <property type="match status" value="1"/>
</dbReference>
<dbReference type="EMBL" id="JPWH01000001">
    <property type="protein sequence ID" value="RCK53846.1"/>
    <property type="molecule type" value="Genomic_DNA"/>
</dbReference>
<dbReference type="InterPro" id="IPR029033">
    <property type="entry name" value="His_PPase_superfam"/>
</dbReference>
<comment type="caution">
    <text evidence="1">The sequence shown here is derived from an EMBL/GenBank/DDBJ whole genome shotgun (WGS) entry which is preliminary data.</text>
</comment>
<sequence>MSLFAVTRWWLVRHAPVDNPGSVIYGRTDLPAVFEDKPALTRLAETLPKNPVYIASPLVRSVETVRQLQDQRPVAGNEADTVVRGRDAPAKDRDETAIRKMPEFAEQDFGDWEGQLWSDIPAGKARLFWDDYANAVPPGGESFCQLADRVVTAFNLLNQVHAGQDIVAVLHGGPIRAILAHVLGLAPTAALAFDIAPLGLTRIDYLDAPENPGWRIGGVNLRFNQN</sequence>
<dbReference type="InterPro" id="IPR013078">
    <property type="entry name" value="His_Pase_superF_clade-1"/>
</dbReference>
<dbReference type="AlphaFoldDB" id="A0A367XJM5"/>
<gene>
    <name evidence="1" type="ORF">TH25_00230</name>
</gene>
<evidence type="ECO:0000313" key="2">
    <source>
        <dbReference type="Proteomes" id="UP000252517"/>
    </source>
</evidence>
<dbReference type="CDD" id="cd07067">
    <property type="entry name" value="HP_PGM_like"/>
    <property type="match status" value="1"/>
</dbReference>
<evidence type="ECO:0000313" key="1">
    <source>
        <dbReference type="EMBL" id="RCK53846.1"/>
    </source>
</evidence>
<dbReference type="Proteomes" id="UP000252517">
    <property type="component" value="Unassembled WGS sequence"/>
</dbReference>
<name>A0A367XJM5_9PROT</name>
<evidence type="ECO:0008006" key="3">
    <source>
        <dbReference type="Google" id="ProtNLM"/>
    </source>
</evidence>